<evidence type="ECO:0000256" key="2">
    <source>
        <dbReference type="SAM" id="SignalP"/>
    </source>
</evidence>
<feature type="compositionally biased region" description="Pro residues" evidence="1">
    <location>
        <begin position="225"/>
        <end position="242"/>
    </location>
</feature>
<dbReference type="Proteomes" id="UP001066276">
    <property type="component" value="Chromosome 3_1"/>
</dbReference>
<organism evidence="3 4">
    <name type="scientific">Pleurodeles waltl</name>
    <name type="common">Iberian ribbed newt</name>
    <dbReference type="NCBI Taxonomy" id="8319"/>
    <lineage>
        <taxon>Eukaryota</taxon>
        <taxon>Metazoa</taxon>
        <taxon>Chordata</taxon>
        <taxon>Craniata</taxon>
        <taxon>Vertebrata</taxon>
        <taxon>Euteleostomi</taxon>
        <taxon>Amphibia</taxon>
        <taxon>Batrachia</taxon>
        <taxon>Caudata</taxon>
        <taxon>Salamandroidea</taxon>
        <taxon>Salamandridae</taxon>
        <taxon>Pleurodelinae</taxon>
        <taxon>Pleurodeles</taxon>
    </lineage>
</organism>
<proteinExistence type="predicted"/>
<dbReference type="EMBL" id="JANPWB010000005">
    <property type="protein sequence ID" value="KAJ1184292.1"/>
    <property type="molecule type" value="Genomic_DNA"/>
</dbReference>
<evidence type="ECO:0000313" key="3">
    <source>
        <dbReference type="EMBL" id="KAJ1184292.1"/>
    </source>
</evidence>
<reference evidence="3" key="1">
    <citation type="journal article" date="2022" name="bioRxiv">
        <title>Sequencing and chromosome-scale assembly of the giantPleurodeles waltlgenome.</title>
        <authorList>
            <person name="Brown T."/>
            <person name="Elewa A."/>
            <person name="Iarovenko S."/>
            <person name="Subramanian E."/>
            <person name="Araus A.J."/>
            <person name="Petzold A."/>
            <person name="Susuki M."/>
            <person name="Suzuki K.-i.T."/>
            <person name="Hayashi T."/>
            <person name="Toyoda A."/>
            <person name="Oliveira C."/>
            <person name="Osipova E."/>
            <person name="Leigh N.D."/>
            <person name="Simon A."/>
            <person name="Yun M.H."/>
        </authorList>
    </citation>
    <scope>NUCLEOTIDE SEQUENCE</scope>
    <source>
        <strain evidence="3">20211129_DDA</strain>
        <tissue evidence="3">Liver</tissue>
    </source>
</reference>
<accession>A0AAV7U9F7</accession>
<keyword evidence="4" id="KW-1185">Reference proteome</keyword>
<feature type="signal peptide" evidence="2">
    <location>
        <begin position="1"/>
        <end position="22"/>
    </location>
</feature>
<sequence>MALGAIAATLGLPCVFLPSARSLLLFFPHSGSNTTPAQFSCGPTRSGILSQCLLCLSVCCHHVRQGCLVCSCQGVIPAFNCQLGHLYVGRSPISSLFCLCSLSLPLHFHAGGLPTGKPQLLQGRLGGRGPPCRSAGALLHLPLPGKCPCWEGAGIALSRRPARTLHYYSSAGGAPLPFPCSAFLLGPGPGPPHSPSATGVRPPLFQQRGGVPLPFPHSAYLLGPGPGPLHSPLPPRAEPPTSPGRHTALGLSAGHGLSRVGPAVPPTHEEQIPPYRYLAARSRHRPQVRPAAHSSLRARAPWCPHFRLRVQRRPQVLRRRSACVLQISGMDPHAFPLGSAPQAPTYGADGPMV</sequence>
<evidence type="ECO:0000313" key="4">
    <source>
        <dbReference type="Proteomes" id="UP001066276"/>
    </source>
</evidence>
<feature type="chain" id="PRO_5043888394" evidence="2">
    <location>
        <begin position="23"/>
        <end position="353"/>
    </location>
</feature>
<keyword evidence="2" id="KW-0732">Signal</keyword>
<dbReference type="AlphaFoldDB" id="A0AAV7U9F7"/>
<gene>
    <name evidence="3" type="ORF">NDU88_001100</name>
</gene>
<feature type="region of interest" description="Disordered" evidence="1">
    <location>
        <begin position="224"/>
        <end position="243"/>
    </location>
</feature>
<name>A0AAV7U9F7_PLEWA</name>
<protein>
    <submittedName>
        <fullName evidence="3">Uncharacterized protein</fullName>
    </submittedName>
</protein>
<comment type="caution">
    <text evidence="3">The sequence shown here is derived from an EMBL/GenBank/DDBJ whole genome shotgun (WGS) entry which is preliminary data.</text>
</comment>
<evidence type="ECO:0000256" key="1">
    <source>
        <dbReference type="SAM" id="MobiDB-lite"/>
    </source>
</evidence>